<dbReference type="Proteomes" id="UP001432062">
    <property type="component" value="Chromosome"/>
</dbReference>
<keyword evidence="3" id="KW-0805">Transcription regulation</keyword>
<keyword evidence="4" id="KW-0238">DNA-binding</keyword>
<reference evidence="8" key="1">
    <citation type="submission" date="2022-10" db="EMBL/GenBank/DDBJ databases">
        <title>The complete genomes of actinobacterial strains from the NBC collection.</title>
        <authorList>
            <person name="Joergensen T.S."/>
            <person name="Alvarez Arevalo M."/>
            <person name="Sterndorff E.B."/>
            <person name="Faurdal D."/>
            <person name="Vuksanovic O."/>
            <person name="Mourched A.-S."/>
            <person name="Charusanti P."/>
            <person name="Shaw S."/>
            <person name="Blin K."/>
            <person name="Weber T."/>
        </authorList>
    </citation>
    <scope>NUCLEOTIDE SEQUENCE</scope>
    <source>
        <strain evidence="8">NBC_01482</strain>
    </source>
</reference>
<dbReference type="PROSITE" id="PS51857">
    <property type="entry name" value="CSD_2"/>
    <property type="match status" value="1"/>
</dbReference>
<evidence type="ECO:0000313" key="9">
    <source>
        <dbReference type="Proteomes" id="UP001432062"/>
    </source>
</evidence>
<name>A0ABZ1Z6N1_9NOCA</name>
<evidence type="ECO:0000256" key="4">
    <source>
        <dbReference type="ARBA" id="ARBA00023125"/>
    </source>
</evidence>
<accession>A0ABZ1Z6N1</accession>
<dbReference type="InterPro" id="IPR002059">
    <property type="entry name" value="CSP_DNA-bd"/>
</dbReference>
<sequence>MSSVIDPTSVWLTGTVAWFDEQRGFGFIDPNGVRQWPVFVEYSRIDVPGYRALTEGQLVRYLCDPAAHGRAAAVVRPYPLRISPL</sequence>
<organism evidence="8 9">
    <name type="scientific">Nocardia vinacea</name>
    <dbReference type="NCBI Taxonomy" id="96468"/>
    <lineage>
        <taxon>Bacteria</taxon>
        <taxon>Bacillati</taxon>
        <taxon>Actinomycetota</taxon>
        <taxon>Actinomycetes</taxon>
        <taxon>Mycobacteriales</taxon>
        <taxon>Nocardiaceae</taxon>
        <taxon>Nocardia</taxon>
    </lineage>
</organism>
<dbReference type="Gene3D" id="2.40.50.140">
    <property type="entry name" value="Nucleic acid-binding proteins"/>
    <property type="match status" value="1"/>
</dbReference>
<protein>
    <submittedName>
        <fullName evidence="8">Cold shock domain-containing protein</fullName>
    </submittedName>
</protein>
<dbReference type="InterPro" id="IPR012156">
    <property type="entry name" value="Cold_shock_CspA"/>
</dbReference>
<evidence type="ECO:0000256" key="2">
    <source>
        <dbReference type="ARBA" id="ARBA00022490"/>
    </source>
</evidence>
<evidence type="ECO:0000256" key="6">
    <source>
        <dbReference type="ARBA" id="ARBA00023163"/>
    </source>
</evidence>
<dbReference type="InterPro" id="IPR012340">
    <property type="entry name" value="NA-bd_OB-fold"/>
</dbReference>
<dbReference type="SMART" id="SM00357">
    <property type="entry name" value="CSP"/>
    <property type="match status" value="1"/>
</dbReference>
<evidence type="ECO:0000256" key="5">
    <source>
        <dbReference type="ARBA" id="ARBA00023159"/>
    </source>
</evidence>
<keyword evidence="5" id="KW-0010">Activator</keyword>
<evidence type="ECO:0000256" key="3">
    <source>
        <dbReference type="ARBA" id="ARBA00023015"/>
    </source>
</evidence>
<feature type="domain" description="CSD" evidence="7">
    <location>
        <begin position="11"/>
        <end position="76"/>
    </location>
</feature>
<dbReference type="CDD" id="cd04458">
    <property type="entry name" value="CSP_CDS"/>
    <property type="match status" value="1"/>
</dbReference>
<dbReference type="PIRSF" id="PIRSF002599">
    <property type="entry name" value="Cold_shock_A"/>
    <property type="match status" value="1"/>
</dbReference>
<dbReference type="EMBL" id="CP109441">
    <property type="protein sequence ID" value="WUV50956.1"/>
    <property type="molecule type" value="Genomic_DNA"/>
</dbReference>
<dbReference type="PRINTS" id="PR00050">
    <property type="entry name" value="COLDSHOCK"/>
</dbReference>
<evidence type="ECO:0000259" key="7">
    <source>
        <dbReference type="PROSITE" id="PS51857"/>
    </source>
</evidence>
<keyword evidence="2" id="KW-0963">Cytoplasm</keyword>
<dbReference type="Pfam" id="PF00313">
    <property type="entry name" value="CSD"/>
    <property type="match status" value="1"/>
</dbReference>
<dbReference type="PANTHER" id="PTHR46565">
    <property type="entry name" value="COLD SHOCK DOMAIN PROTEIN 2"/>
    <property type="match status" value="1"/>
</dbReference>
<evidence type="ECO:0000256" key="1">
    <source>
        <dbReference type="ARBA" id="ARBA00004496"/>
    </source>
</evidence>
<keyword evidence="9" id="KW-1185">Reference proteome</keyword>
<proteinExistence type="predicted"/>
<keyword evidence="6" id="KW-0804">Transcription</keyword>
<dbReference type="PANTHER" id="PTHR46565:SF20">
    <property type="entry name" value="COLD SHOCK DOMAIN-CONTAINING PROTEIN 4"/>
    <property type="match status" value="1"/>
</dbReference>
<gene>
    <name evidence="8" type="ORF">OG563_07615</name>
</gene>
<comment type="subcellular location">
    <subcellularLocation>
        <location evidence="1">Cytoplasm</location>
    </subcellularLocation>
</comment>
<dbReference type="SUPFAM" id="SSF50249">
    <property type="entry name" value="Nucleic acid-binding proteins"/>
    <property type="match status" value="1"/>
</dbReference>
<dbReference type="InterPro" id="IPR011129">
    <property type="entry name" value="CSD"/>
</dbReference>
<evidence type="ECO:0000313" key="8">
    <source>
        <dbReference type="EMBL" id="WUV50956.1"/>
    </source>
</evidence>